<accession>A0ACB8T8X9</accession>
<protein>
    <submittedName>
        <fullName evidence="1">Uncharacterized protein</fullName>
    </submittedName>
</protein>
<dbReference type="Proteomes" id="UP000814140">
    <property type="component" value="Unassembled WGS sequence"/>
</dbReference>
<sequence length="948" mass="102151">MSAVELDINDDHPLALELTSLRAAVARFQHEAHASALKLQRHSLDATLALERAQAHARENTALRAELAALHAHPDAAPHPAALQAQELTVALRRLSDKLTHTEGMLLARTAELAGALGDRARARHEVDAAYALAARARAREEEGRARERELERRVRAVEEEGRMADRAVREYADLVRNLERRQSASSPPANGSARHSVSMPLDGLRADRAGLQQAVEEFGAEAERLEAEIARLHGELEVSEARYEAQQKAAEEDRTLLAQARTELDKLSTDDSAAAKMVSRYMKFSQSTTNSLQRALDNLKARHSATISTLELRVSALETSLASERRQSDRLRDVLDELTEQLARESYGRRREVSLRLAVVGREDGLAEALRRWVRRARETLERSDRGAMSVLEGFEHVVDDAVQLLALVDGVSEVPARADGEDWDSGMGSVARILAAQDAVKTLVEELQVETEKRMKIERELGRCSIAEDGTVIPPQLPTSSPLSRRPSPSSGISARVDAAVSPIFSPSSPVSISANGPVPETSRDDESLADSPPILEPLDTSSEVVVKSIRVDEVYQPSPRFAHEQPSFVGLQTSRPSSQADGLVAFPQGSPQLSPNPSRTASDEQDASSEASAVAPSPFVQSPSRSSEPPSLLTGLEKIKTRYDTLQRAFRDCHLALRDLKQNLPNLPSSSALPPSLLHTALSRLDDFNEDARVELEIRVADEERISRGYATLLSVPGAIASPQEAADVERAVLAFVDGTDTGVARAQSQFTRKLDDLEHDVAAVKRAIHATPEIAEDRPHTPEATPGTSWTSLAAGFFTPSRPASPAAPTFGTVMTSPRPRRVVTAPSPHARVPSGDAPMPNPFAALGLRIPMPEHIMTVSSPNTGVRPPAPRARTTSGLYMLGLGMRSGSFAGPGAAFGSSPRRVSSMASLNGVGNTSISGSSQAIVAEAGEGGSDDMDSDIE</sequence>
<evidence type="ECO:0000313" key="2">
    <source>
        <dbReference type="Proteomes" id="UP000814140"/>
    </source>
</evidence>
<evidence type="ECO:0000313" key="1">
    <source>
        <dbReference type="EMBL" id="KAI0064636.1"/>
    </source>
</evidence>
<proteinExistence type="predicted"/>
<name>A0ACB8T8X9_9AGAM</name>
<gene>
    <name evidence="1" type="ORF">BV25DRAFT_1800078</name>
</gene>
<organism evidence="1 2">
    <name type="scientific">Artomyces pyxidatus</name>
    <dbReference type="NCBI Taxonomy" id="48021"/>
    <lineage>
        <taxon>Eukaryota</taxon>
        <taxon>Fungi</taxon>
        <taxon>Dikarya</taxon>
        <taxon>Basidiomycota</taxon>
        <taxon>Agaricomycotina</taxon>
        <taxon>Agaricomycetes</taxon>
        <taxon>Russulales</taxon>
        <taxon>Auriscalpiaceae</taxon>
        <taxon>Artomyces</taxon>
    </lineage>
</organism>
<comment type="caution">
    <text evidence="1">The sequence shown here is derived from an EMBL/GenBank/DDBJ whole genome shotgun (WGS) entry which is preliminary data.</text>
</comment>
<dbReference type="EMBL" id="MU277198">
    <property type="protein sequence ID" value="KAI0064636.1"/>
    <property type="molecule type" value="Genomic_DNA"/>
</dbReference>
<reference evidence="1" key="2">
    <citation type="journal article" date="2022" name="New Phytol.">
        <title>Evolutionary transition to the ectomycorrhizal habit in the genomes of a hyperdiverse lineage of mushroom-forming fungi.</title>
        <authorList>
            <person name="Looney B."/>
            <person name="Miyauchi S."/>
            <person name="Morin E."/>
            <person name="Drula E."/>
            <person name="Courty P.E."/>
            <person name="Kohler A."/>
            <person name="Kuo A."/>
            <person name="LaButti K."/>
            <person name="Pangilinan J."/>
            <person name="Lipzen A."/>
            <person name="Riley R."/>
            <person name="Andreopoulos W."/>
            <person name="He G."/>
            <person name="Johnson J."/>
            <person name="Nolan M."/>
            <person name="Tritt A."/>
            <person name="Barry K.W."/>
            <person name="Grigoriev I.V."/>
            <person name="Nagy L.G."/>
            <person name="Hibbett D."/>
            <person name="Henrissat B."/>
            <person name="Matheny P.B."/>
            <person name="Labbe J."/>
            <person name="Martin F.M."/>
        </authorList>
    </citation>
    <scope>NUCLEOTIDE SEQUENCE</scope>
    <source>
        <strain evidence="1">HHB10654</strain>
    </source>
</reference>
<reference evidence="1" key="1">
    <citation type="submission" date="2021-03" db="EMBL/GenBank/DDBJ databases">
        <authorList>
            <consortium name="DOE Joint Genome Institute"/>
            <person name="Ahrendt S."/>
            <person name="Looney B.P."/>
            <person name="Miyauchi S."/>
            <person name="Morin E."/>
            <person name="Drula E."/>
            <person name="Courty P.E."/>
            <person name="Chicoki N."/>
            <person name="Fauchery L."/>
            <person name="Kohler A."/>
            <person name="Kuo A."/>
            <person name="Labutti K."/>
            <person name="Pangilinan J."/>
            <person name="Lipzen A."/>
            <person name="Riley R."/>
            <person name="Andreopoulos W."/>
            <person name="He G."/>
            <person name="Johnson J."/>
            <person name="Barry K.W."/>
            <person name="Grigoriev I.V."/>
            <person name="Nagy L."/>
            <person name="Hibbett D."/>
            <person name="Henrissat B."/>
            <person name="Matheny P.B."/>
            <person name="Labbe J."/>
            <person name="Martin F."/>
        </authorList>
    </citation>
    <scope>NUCLEOTIDE SEQUENCE</scope>
    <source>
        <strain evidence="1">HHB10654</strain>
    </source>
</reference>
<keyword evidence="2" id="KW-1185">Reference proteome</keyword>